<comment type="catalytic activity">
    <reaction evidence="8">
        <text>ATP + H2O = ADP + phosphate + H(+)</text>
        <dbReference type="Rhea" id="RHEA:13065"/>
        <dbReference type="ChEBI" id="CHEBI:15377"/>
        <dbReference type="ChEBI" id="CHEBI:15378"/>
        <dbReference type="ChEBI" id="CHEBI:30616"/>
        <dbReference type="ChEBI" id="CHEBI:43474"/>
        <dbReference type="ChEBI" id="CHEBI:456216"/>
        <dbReference type="EC" id="5.6.2.4"/>
    </reaction>
</comment>
<protein>
    <recommendedName>
        <fullName evidence="7">DNA 3'-5' helicase</fullName>
        <ecNumber evidence="7">5.6.2.4</ecNumber>
    </recommendedName>
</protein>
<dbReference type="PROSITE" id="PS51198">
    <property type="entry name" value="UVRD_HELICASE_ATP_BIND"/>
    <property type="match status" value="1"/>
</dbReference>
<evidence type="ECO:0000256" key="6">
    <source>
        <dbReference type="ARBA" id="ARBA00034617"/>
    </source>
</evidence>
<evidence type="ECO:0000256" key="2">
    <source>
        <dbReference type="ARBA" id="ARBA00022801"/>
    </source>
</evidence>
<dbReference type="InterPro" id="IPR014017">
    <property type="entry name" value="DNA_helicase_UvrD-like_C"/>
</dbReference>
<feature type="binding site" evidence="9">
    <location>
        <begin position="31"/>
        <end position="38"/>
    </location>
    <ligand>
        <name>ATP</name>
        <dbReference type="ChEBI" id="CHEBI:30616"/>
    </ligand>
</feature>
<evidence type="ECO:0000256" key="4">
    <source>
        <dbReference type="ARBA" id="ARBA00022840"/>
    </source>
</evidence>
<dbReference type="EC" id="5.6.2.4" evidence="7"/>
<keyword evidence="1 9" id="KW-0547">Nucleotide-binding</keyword>
<evidence type="ECO:0000313" key="11">
    <source>
        <dbReference type="EMBL" id="MFD1935159.1"/>
    </source>
</evidence>
<organism evidence="11 12">
    <name type="scientific">Nonomuraea mangrovi</name>
    <dbReference type="NCBI Taxonomy" id="2316207"/>
    <lineage>
        <taxon>Bacteria</taxon>
        <taxon>Bacillati</taxon>
        <taxon>Actinomycetota</taxon>
        <taxon>Actinomycetes</taxon>
        <taxon>Streptosporangiales</taxon>
        <taxon>Streptosporangiaceae</taxon>
        <taxon>Nonomuraea</taxon>
    </lineage>
</organism>
<dbReference type="SUPFAM" id="SSF52540">
    <property type="entry name" value="P-loop containing nucleoside triphosphate hydrolases"/>
    <property type="match status" value="1"/>
</dbReference>
<dbReference type="Pfam" id="PF00580">
    <property type="entry name" value="UvrD-helicase"/>
    <property type="match status" value="2"/>
</dbReference>
<dbReference type="CDD" id="cd17932">
    <property type="entry name" value="DEXQc_UvrD"/>
    <property type="match status" value="1"/>
</dbReference>
<keyword evidence="4 9" id="KW-0067">ATP-binding</keyword>
<reference evidence="12" key="1">
    <citation type="journal article" date="2019" name="Int. J. Syst. Evol. Microbiol.">
        <title>The Global Catalogue of Microorganisms (GCM) 10K type strain sequencing project: providing services to taxonomists for standard genome sequencing and annotation.</title>
        <authorList>
            <consortium name="The Broad Institute Genomics Platform"/>
            <consortium name="The Broad Institute Genome Sequencing Center for Infectious Disease"/>
            <person name="Wu L."/>
            <person name="Ma J."/>
        </authorList>
    </citation>
    <scope>NUCLEOTIDE SEQUENCE [LARGE SCALE GENOMIC DNA]</scope>
    <source>
        <strain evidence="12">ICMP 6774ER</strain>
    </source>
</reference>
<name>A0ABW4T3Z6_9ACTN</name>
<evidence type="ECO:0000256" key="3">
    <source>
        <dbReference type="ARBA" id="ARBA00022806"/>
    </source>
</evidence>
<sequence>MTGPYMGDPQLTEEQEAVIQQPADAIVLVTAGAGAGKTHTLVRRLDRLVEQEGLSAREILVLSFSRATVRELRDRLARDGETAQYVRAQTFDSWALELLSAIDSHTDWQAQSFDTRIRAATKAIDAGDTDGRYEEALRHVVIDEVQDLVGDRREMVEALLGRYDCGFTVVGDFSQAIYGFQIQDPTERPGEFFTWLRNTFGEDLVELHLGKNFRARTEEARLALPLGPELQLSNGAAISGSHMHSRLRTTLGRTLDFGSLDDQFVCDSLREYDGTSAILCRTNGQALLVSELLHKGEVPHRLQRAAQDRAVPAWFAALFHSVDTSQLTRSQFDEALSTVSPPSDLSGDVVWNLLIRHSAPRGRRVVDLVRLRSILASGRLPDELTAQPPCPLVVSSIHRAKGLEFDRVLVTDPGPLRDGRDTDPDEEARMLYVAMTRPRDELWRLTAPDTRFVRKDDQTDRWGRYHWQRTWRLGLELAGADVRPDQPAGAWGFAADPIELQQYLATKVASGDVLTLERAEVEANDLDHGPSYLIRHNGRHIGAISDRLRSAMYRYMQLGRGFIPRSWPILIAGARVDAVETVAGSRASGASSGLGPHGVWLAPRMTGLTWFSYEKKNGEEAVNA</sequence>
<feature type="domain" description="UvrD-like helicase ATP-binding" evidence="10">
    <location>
        <begin position="10"/>
        <end position="331"/>
    </location>
</feature>
<dbReference type="InterPro" id="IPR027417">
    <property type="entry name" value="P-loop_NTPase"/>
</dbReference>
<proteinExistence type="predicted"/>
<dbReference type="InterPro" id="IPR014016">
    <property type="entry name" value="UvrD-like_ATP-bd"/>
</dbReference>
<comment type="catalytic activity">
    <reaction evidence="6">
        <text>Couples ATP hydrolysis with the unwinding of duplex DNA by translocating in the 3'-5' direction.</text>
        <dbReference type="EC" id="5.6.2.4"/>
    </reaction>
</comment>
<evidence type="ECO:0000256" key="9">
    <source>
        <dbReference type="PROSITE-ProRule" id="PRU00560"/>
    </source>
</evidence>
<comment type="caution">
    <text evidence="11">The sequence shown here is derived from an EMBL/GenBank/DDBJ whole genome shotgun (WGS) entry which is preliminary data.</text>
</comment>
<dbReference type="PANTHER" id="PTHR11070">
    <property type="entry name" value="UVRD / RECB / PCRA DNA HELICASE FAMILY MEMBER"/>
    <property type="match status" value="1"/>
</dbReference>
<evidence type="ECO:0000256" key="7">
    <source>
        <dbReference type="ARBA" id="ARBA00034808"/>
    </source>
</evidence>
<keyword evidence="5" id="KW-0413">Isomerase</keyword>
<keyword evidence="12" id="KW-1185">Reference proteome</keyword>
<accession>A0ABW4T3Z6</accession>
<dbReference type="InterPro" id="IPR000212">
    <property type="entry name" value="DNA_helicase_UvrD/REP"/>
</dbReference>
<dbReference type="Pfam" id="PF13361">
    <property type="entry name" value="UvrD_C"/>
    <property type="match status" value="1"/>
</dbReference>
<dbReference type="Proteomes" id="UP001597368">
    <property type="component" value="Unassembled WGS sequence"/>
</dbReference>
<gene>
    <name evidence="11" type="ORF">ACFSKW_27165</name>
</gene>
<evidence type="ECO:0000256" key="1">
    <source>
        <dbReference type="ARBA" id="ARBA00022741"/>
    </source>
</evidence>
<dbReference type="Gene3D" id="3.40.50.300">
    <property type="entry name" value="P-loop containing nucleotide triphosphate hydrolases"/>
    <property type="match status" value="2"/>
</dbReference>
<evidence type="ECO:0000259" key="10">
    <source>
        <dbReference type="PROSITE" id="PS51198"/>
    </source>
</evidence>
<evidence type="ECO:0000256" key="5">
    <source>
        <dbReference type="ARBA" id="ARBA00023235"/>
    </source>
</evidence>
<dbReference type="RefSeq" id="WP_379575281.1">
    <property type="nucleotide sequence ID" value="NZ_JBHUFV010000040.1"/>
</dbReference>
<keyword evidence="3 9" id="KW-0347">Helicase</keyword>
<evidence type="ECO:0000256" key="8">
    <source>
        <dbReference type="ARBA" id="ARBA00048988"/>
    </source>
</evidence>
<evidence type="ECO:0000313" key="12">
    <source>
        <dbReference type="Proteomes" id="UP001597368"/>
    </source>
</evidence>
<dbReference type="EMBL" id="JBHUFV010000040">
    <property type="protein sequence ID" value="MFD1935159.1"/>
    <property type="molecule type" value="Genomic_DNA"/>
</dbReference>
<keyword evidence="2 9" id="KW-0378">Hydrolase</keyword>